<evidence type="ECO:0000313" key="3">
    <source>
        <dbReference type="Proteomes" id="UP000649573"/>
    </source>
</evidence>
<sequence length="437" mass="46448">MIRIGNASGFYGDRLSAMREQLEGGDLDVLTGDYLAELTMLILGRDRMKDSQLGYAKTFLRQMEDCLALALDKGVKIVVNAGGLNPEGLARKLGELRPGKLGELKPGELGELSPGELGELDQGDLAGRLGAKIGYVTGDDLKARFPEALTANAYLGAWEIAECLNQGAQVVVTGRVTDASLVVGPAAAHFGWARDDWDRLAGATVAGHVLECGTQATGGNFSFFTEIDATRPGFPIAEIDEDGSCLITKHDGTGGAVTVDTVTAQLLYEIGAPEYLGPDVTTHFDTIRLEQHERGVRISGTRGSPPPDTLKVCLNTLGGFRNSTTFVLTGLDVEAKAELVKRQLHEAVGDDGLTWTLARTDQKDAATEEQASALLHVTIKTTDPKRAKGFSRAAIELALASYPGFHVTAPPGDGTPFGVYKAAYVHRDEVSAKAVLL</sequence>
<evidence type="ECO:0000313" key="2">
    <source>
        <dbReference type="EMBL" id="GGU76489.1"/>
    </source>
</evidence>
<dbReference type="PANTHER" id="PTHR47585">
    <property type="match status" value="1"/>
</dbReference>
<reference evidence="3" key="1">
    <citation type="journal article" date="2019" name="Int. J. Syst. Evol. Microbiol.">
        <title>The Global Catalogue of Microorganisms (GCM) 10K type strain sequencing project: providing services to taxonomists for standard genome sequencing and annotation.</title>
        <authorList>
            <consortium name="The Broad Institute Genomics Platform"/>
            <consortium name="The Broad Institute Genome Sequencing Center for Infectious Disease"/>
            <person name="Wu L."/>
            <person name="Ma J."/>
        </authorList>
    </citation>
    <scope>NUCLEOTIDE SEQUENCE [LARGE SCALE GENOMIC DNA]</scope>
    <source>
        <strain evidence="3">JCM 3296</strain>
    </source>
</reference>
<name>A0ABQ2VCP0_9PSEU</name>
<keyword evidence="3" id="KW-1185">Reference proteome</keyword>
<dbReference type="PANTHER" id="PTHR47585:SF1">
    <property type="entry name" value="DUF1446 DOMAIN-CONTAINING PROTEIN"/>
    <property type="match status" value="1"/>
</dbReference>
<organism evidence="2 3">
    <name type="scientific">Lentzea flava</name>
    <dbReference type="NCBI Taxonomy" id="103732"/>
    <lineage>
        <taxon>Bacteria</taxon>
        <taxon>Bacillati</taxon>
        <taxon>Actinomycetota</taxon>
        <taxon>Actinomycetes</taxon>
        <taxon>Pseudonocardiales</taxon>
        <taxon>Pseudonocardiaceae</taxon>
        <taxon>Lentzea</taxon>
    </lineage>
</organism>
<gene>
    <name evidence="2" type="ORF">GCM10010178_79720</name>
</gene>
<dbReference type="InterPro" id="IPR010839">
    <property type="entry name" value="AtuA_N"/>
</dbReference>
<accession>A0ABQ2VCP0</accession>
<comment type="caution">
    <text evidence="2">The sequence shown here is derived from an EMBL/GenBank/DDBJ whole genome shotgun (WGS) entry which is preliminary data.</text>
</comment>
<dbReference type="Proteomes" id="UP000649573">
    <property type="component" value="Unassembled WGS sequence"/>
</dbReference>
<evidence type="ECO:0000259" key="1">
    <source>
        <dbReference type="Pfam" id="PF07287"/>
    </source>
</evidence>
<feature type="domain" description="Acyclic terpene utilisation N-terminal" evidence="1">
    <location>
        <begin position="2"/>
        <end position="434"/>
    </location>
</feature>
<proteinExistence type="predicted"/>
<dbReference type="Pfam" id="PF07287">
    <property type="entry name" value="AtuA"/>
    <property type="match status" value="1"/>
</dbReference>
<protein>
    <recommendedName>
        <fullName evidence="1">Acyclic terpene utilisation N-terminal domain-containing protein</fullName>
    </recommendedName>
</protein>
<dbReference type="EMBL" id="BMRE01000060">
    <property type="protein sequence ID" value="GGU76489.1"/>
    <property type="molecule type" value="Genomic_DNA"/>
</dbReference>